<gene>
    <name evidence="1" type="ORF">BFN10_03945</name>
</gene>
<comment type="caution">
    <text evidence="1">The sequence shown here is derived from an EMBL/GenBank/DDBJ whole genome shotgun (WGS) entry which is preliminary data.</text>
</comment>
<dbReference type="RefSeq" id="WP_071488561.1">
    <property type="nucleotide sequence ID" value="NZ_CP117459.1"/>
</dbReference>
<dbReference type="EMBL" id="MDGK01000015">
    <property type="protein sequence ID" value="OIN11248.1"/>
    <property type="molecule type" value="Genomic_DNA"/>
</dbReference>
<reference evidence="1 2" key="1">
    <citation type="submission" date="2016-08" db="EMBL/GenBank/DDBJ databases">
        <title>Draft genome sequence of the type strain of Pseudomonas extremorientalis LMG 19695T isolated from drinking water reservoir.</title>
        <authorList>
            <person name="Tambong J.T."/>
        </authorList>
    </citation>
    <scope>NUCLEOTIDE SEQUENCE [LARGE SCALE GENOMIC DNA]</scope>
    <source>
        <strain evidence="1 2">LMG 19695</strain>
    </source>
</reference>
<proteinExistence type="predicted"/>
<evidence type="ECO:0000313" key="2">
    <source>
        <dbReference type="Proteomes" id="UP000181686"/>
    </source>
</evidence>
<evidence type="ECO:0000313" key="1">
    <source>
        <dbReference type="EMBL" id="OIN11248.1"/>
    </source>
</evidence>
<name>A0A1S2TP50_9PSED</name>
<dbReference type="Proteomes" id="UP000181686">
    <property type="component" value="Unassembled WGS sequence"/>
</dbReference>
<accession>A0A1S2TP50</accession>
<sequence>MTIAALLTPEVTSSLASVATALMTSSKAAEQPFPASLTQTIDAAGARPFSRRQPQKLTNLGQVLLQSRNCGMSAKGVGIAVGGMAVQEAGQKLASSGCPLSKALGLVMIVGGKVAQAHGAEKFDLAGRPTIALGSSPEWDCRRR</sequence>
<organism evidence="1 2">
    <name type="scientific">Pseudomonas extremorientalis</name>
    <dbReference type="NCBI Taxonomy" id="169669"/>
    <lineage>
        <taxon>Bacteria</taxon>
        <taxon>Pseudomonadati</taxon>
        <taxon>Pseudomonadota</taxon>
        <taxon>Gammaproteobacteria</taxon>
        <taxon>Pseudomonadales</taxon>
        <taxon>Pseudomonadaceae</taxon>
        <taxon>Pseudomonas</taxon>
    </lineage>
</organism>
<dbReference type="AlphaFoldDB" id="A0A1S2TP50"/>
<protein>
    <submittedName>
        <fullName evidence="1">Uncharacterized protein</fullName>
    </submittedName>
</protein>